<dbReference type="OrthoDB" id="10265230at2759"/>
<feature type="domain" description="Transthyretin/hydroxyisourate hydrolase" evidence="5">
    <location>
        <begin position="2"/>
        <end position="117"/>
    </location>
</feature>
<name>A0A8T1VBS2_9STRA</name>
<dbReference type="EC" id="3.5.2.17" evidence="4"/>
<evidence type="ECO:0000313" key="7">
    <source>
        <dbReference type="Proteomes" id="UP000694044"/>
    </source>
</evidence>
<evidence type="ECO:0000259" key="5">
    <source>
        <dbReference type="SMART" id="SM00095"/>
    </source>
</evidence>
<dbReference type="SMART" id="SM00095">
    <property type="entry name" value="TR_THY"/>
    <property type="match status" value="1"/>
</dbReference>
<dbReference type="GO" id="GO:0033971">
    <property type="term" value="F:hydroxyisourate hydrolase activity"/>
    <property type="evidence" value="ECO:0007669"/>
    <property type="project" value="UniProtKB-EC"/>
</dbReference>
<dbReference type="AlphaFoldDB" id="A0A8T1VBS2"/>
<dbReference type="PROSITE" id="PS00768">
    <property type="entry name" value="TRANSTHYRETIN_1"/>
    <property type="match status" value="1"/>
</dbReference>
<protein>
    <recommendedName>
        <fullName evidence="4">5-hydroxyisourate hydrolase</fullName>
        <shortName evidence="4">HIU hydrolase</shortName>
        <shortName evidence="4">HIUHase</shortName>
        <ecNumber evidence="4">3.5.2.17</ecNumber>
    </recommendedName>
</protein>
<evidence type="ECO:0000256" key="3">
    <source>
        <dbReference type="ARBA" id="ARBA00011881"/>
    </source>
</evidence>
<keyword evidence="7" id="KW-1185">Reference proteome</keyword>
<dbReference type="EMBL" id="JAGDFM010000513">
    <property type="protein sequence ID" value="KAG7377538.1"/>
    <property type="molecule type" value="Genomic_DNA"/>
</dbReference>
<proteinExistence type="inferred from homology"/>
<dbReference type="GO" id="GO:0006144">
    <property type="term" value="P:purine nucleobase metabolic process"/>
    <property type="evidence" value="ECO:0007669"/>
    <property type="project" value="UniProtKB-KW"/>
</dbReference>
<evidence type="ECO:0000256" key="2">
    <source>
        <dbReference type="ARBA" id="ARBA00009850"/>
    </source>
</evidence>
<evidence type="ECO:0000256" key="1">
    <source>
        <dbReference type="ARBA" id="ARBA00002704"/>
    </source>
</evidence>
<keyword evidence="4" id="KW-0659">Purine metabolism</keyword>
<comment type="catalytic activity">
    <reaction evidence="4">
        <text>5-hydroxyisourate + H2O = 5-hydroxy-2-oxo-4-ureido-2,5-dihydro-1H-imidazole-5-carboxylate + H(+)</text>
        <dbReference type="Rhea" id="RHEA:23736"/>
        <dbReference type="ChEBI" id="CHEBI:15377"/>
        <dbReference type="ChEBI" id="CHEBI:15378"/>
        <dbReference type="ChEBI" id="CHEBI:18072"/>
        <dbReference type="ChEBI" id="CHEBI:58639"/>
        <dbReference type="EC" id="3.5.2.17"/>
    </reaction>
</comment>
<dbReference type="PANTHER" id="PTHR10395">
    <property type="entry name" value="URICASE AND TRANSTHYRETIN-RELATED"/>
    <property type="match status" value="1"/>
</dbReference>
<dbReference type="InterPro" id="IPR014306">
    <property type="entry name" value="Hydroxyisourate_hydrolase"/>
</dbReference>
<dbReference type="NCBIfam" id="TIGR02962">
    <property type="entry name" value="hdxy_isourate"/>
    <property type="match status" value="1"/>
</dbReference>
<dbReference type="Proteomes" id="UP000694044">
    <property type="component" value="Unassembled WGS sequence"/>
</dbReference>
<sequence length="118" mass="13343">MSYTPPVTSHILDTSLGRPAANVRVELQRFLDDQWLRVNDGRTNADGRVASHLVPEAFGFQAGTYRMVFHTGEYFEANGVSDFFYPQVTITFVVKDPAQHYHVPLLLNPFGYSTYRGS</sequence>
<reference evidence="6" key="1">
    <citation type="submission" date="2021-02" db="EMBL/GenBank/DDBJ databases">
        <authorList>
            <person name="Palmer J.M."/>
        </authorList>
    </citation>
    <scope>NUCLEOTIDE SEQUENCE</scope>
    <source>
        <strain evidence="6">SCRP734</strain>
    </source>
</reference>
<dbReference type="CDD" id="cd05822">
    <property type="entry name" value="TLP_HIUase"/>
    <property type="match status" value="1"/>
</dbReference>
<dbReference type="InterPro" id="IPR023416">
    <property type="entry name" value="Transthyretin/HIU_hydrolase_d"/>
</dbReference>
<dbReference type="InterPro" id="IPR023418">
    <property type="entry name" value="Thyroxine_BS"/>
</dbReference>
<dbReference type="PANTHER" id="PTHR10395:SF7">
    <property type="entry name" value="5-HYDROXYISOURATE HYDROLASE"/>
    <property type="match status" value="1"/>
</dbReference>
<dbReference type="Pfam" id="PF00576">
    <property type="entry name" value="Transthyretin"/>
    <property type="match status" value="1"/>
</dbReference>
<comment type="similarity">
    <text evidence="2 4">Belongs to the transthyretin family. 5-hydroxyisourate hydrolase subfamily.</text>
</comment>
<evidence type="ECO:0000313" key="6">
    <source>
        <dbReference type="EMBL" id="KAG7377538.1"/>
    </source>
</evidence>
<gene>
    <name evidence="6" type="ORF">PHYPSEUDO_011511</name>
</gene>
<evidence type="ECO:0000256" key="4">
    <source>
        <dbReference type="RuleBase" id="RU361270"/>
    </source>
</evidence>
<comment type="subunit">
    <text evidence="3 4">Homotetramer.</text>
</comment>
<keyword evidence="4" id="KW-0378">Hydrolase</keyword>
<organism evidence="6 7">
    <name type="scientific">Phytophthora pseudosyringae</name>
    <dbReference type="NCBI Taxonomy" id="221518"/>
    <lineage>
        <taxon>Eukaryota</taxon>
        <taxon>Sar</taxon>
        <taxon>Stramenopiles</taxon>
        <taxon>Oomycota</taxon>
        <taxon>Peronosporomycetes</taxon>
        <taxon>Peronosporales</taxon>
        <taxon>Peronosporaceae</taxon>
        <taxon>Phytophthora</taxon>
    </lineage>
</organism>
<comment type="function">
    <text evidence="1">Catalyzes the hydrolysis of 5-hydroxyisourate (HIU) to 2-oxo-4-hydroxy-4-carboxy-5-ureidoimidazoline (OHCU).</text>
</comment>
<accession>A0A8T1VBS2</accession>
<comment type="caution">
    <text evidence="6">The sequence shown here is derived from an EMBL/GenBank/DDBJ whole genome shotgun (WGS) entry which is preliminary data.</text>
</comment>